<dbReference type="EMBL" id="AXCN02000652">
    <property type="status" value="NOT_ANNOTATED_CDS"/>
    <property type="molecule type" value="Genomic_DNA"/>
</dbReference>
<evidence type="ECO:0000256" key="2">
    <source>
        <dbReference type="PROSITE-ProRule" id="PRU01161"/>
    </source>
</evidence>
<dbReference type="InterPro" id="IPR045217">
    <property type="entry name" value="PNPLA8-like"/>
</dbReference>
<name>A0A182QR06_9DIPT</name>
<feature type="short sequence motif" description="DGA/G" evidence="2">
    <location>
        <begin position="1538"/>
        <end position="1540"/>
    </location>
</feature>
<dbReference type="InterPro" id="IPR016035">
    <property type="entry name" value="Acyl_Trfase/lysoPLipase"/>
</dbReference>
<dbReference type="Pfam" id="PF14677">
    <property type="entry name" value="FANCI_S3"/>
    <property type="match status" value="1"/>
</dbReference>
<feature type="domain" description="PNPLA" evidence="4">
    <location>
        <begin position="1354"/>
        <end position="1551"/>
    </location>
</feature>
<dbReference type="Proteomes" id="UP000075886">
    <property type="component" value="Unassembled WGS sequence"/>
</dbReference>
<keyword evidence="2" id="KW-0378">Hydrolase</keyword>
<dbReference type="GO" id="GO:0070182">
    <property type="term" value="F:DNA polymerase binding"/>
    <property type="evidence" value="ECO:0007669"/>
    <property type="project" value="TreeGrafter"/>
</dbReference>
<dbReference type="InterPro" id="IPR026171">
    <property type="entry name" value="FANCI"/>
</dbReference>
<dbReference type="GO" id="GO:0016042">
    <property type="term" value="P:lipid catabolic process"/>
    <property type="evidence" value="ECO:0007669"/>
    <property type="project" value="UniProtKB-UniRule"/>
</dbReference>
<evidence type="ECO:0000256" key="3">
    <source>
        <dbReference type="SAM" id="MobiDB-lite"/>
    </source>
</evidence>
<dbReference type="SUPFAM" id="SSF52151">
    <property type="entry name" value="FabD/lysophospholipase-like"/>
    <property type="match status" value="1"/>
</dbReference>
<feature type="active site" description="Proton acceptor" evidence="2">
    <location>
        <position position="1538"/>
    </location>
</feature>
<evidence type="ECO:0000313" key="5">
    <source>
        <dbReference type="EnsemblMetazoa" id="AFAF015139-PA"/>
    </source>
</evidence>
<dbReference type="InterPro" id="IPR002641">
    <property type="entry name" value="PNPLA_dom"/>
</dbReference>
<feature type="short sequence motif" description="GXSXG" evidence="2">
    <location>
        <begin position="1390"/>
        <end position="1394"/>
    </location>
</feature>
<dbReference type="InterPro" id="IPR029313">
    <property type="entry name" value="FANCI_S3"/>
</dbReference>
<evidence type="ECO:0000256" key="1">
    <source>
        <dbReference type="ARBA" id="ARBA00023098"/>
    </source>
</evidence>
<keyword evidence="6" id="KW-1185">Reference proteome</keyword>
<sequence>MPPNIVASVIKLGQKRQNDELKELLEKMKSSDIIDMVVSNINSIDGYTLWHFTLLGLTLSERCVSKRFELVMAVLQHLYVEELSSKQMFDIIARLLTDLPSLSSEQLVEICELCVESIRAGDPKCISWKHLFPPTILQLCDRYSDSEIREVEETILYHLSNVTEFRVDENQAVAMFKPFQNNPEVLLTPFLVGALLAMSKINRQPDTSDVVSSPIMAFLIKLIAISEKEREMCTQSAWCRSRIDPSSVARIDQLFSTLTDNSQEGKEVVTPGLINFAFALLLAKRQTKLHSIAINFFQLFIKRRFIFGSGIIAKLKKYLFADLEETQFNTCLTTLSLTNALTVSECTSTVQFIMDYLLLINGTYAMRFMSFIFPLLRISHTIRDRYIEVLRKTMYNGETSTRIMGVFGFCSLLKQLKNNNARRSIMGHVGGNYTQLTISGMSLLSQAAYGSPNNPNLHFDMLSLEIMGMLRKCFTQTVEVREMLYEALARAVEFNTQLLPHVLQFIDWHFESFFGENPTEAFRIDFDKCVRYKAEMDENEPSDEPRPVIVYDNVGRLTAFMVHCVVLCDQHNIQHDTGAVKKTLQLIVERIDNLSTDDMGIIGAIDGRSLVIANQYLNMLEAAMAYCAWKTEPNNILLRDFVRLFKHHQQCVEKFKKMEPKKVNKKKVADTFNNTSISMVGSTKTALSFKPENIWDLATIERILRISLDTMTNYAKEEDLKNFRGNRDLQEYVLRIASQKLERLRTLPDYWQVNHSKRIFGHLSECTKLVYDRCVKQTSELIGNGGLLVAQAAMECFRQGLLSASELYERKLNDFLQLICCTIGPSFKQDLLVQLQTILDDYFRDDCDPEPIGEKIVVGLVQCLELLYKSRAITQEHLSQGYDWLQNFCINTKLKVKSFAIVHRLLFDLRSRTQTGAYFDSIAMRLELKFGQIAAEETSPLFTFKSITSATAEPTFHYLCAIFRQQIEEIEHLILRTNSLMIRLKVFGLDDTDETTQLLKSIERSICSQLVHILGSLTHLCNTDLPLGTTMDTLIKLLLSLYGCLANLSKHFLARHAIVPISYDVTKFNLVVKSSKPLASKIYDLIPFVEENIIGQDEKEEPENSAKAKSNRDKVLRQTKLIPKLVFRIETFNKIVMQLSKKTKKDLTYLLHIGTVRDFRIKTSALLEAIQRTVTDGSLEDEEQQMGDDTDNIEPQIDPIEDGDLRMPSKSKKKHVASNKTTMDENFVSKPSSTHPASSGFVTKLDNCSNMSAIVQTNKKQNVKRQNQSQTRHALLDLRRKAIPVDRQRQVLYELVEKFEKFPQEKAFAIEEGAIELLKELQYSTDPAITQHAKLGLALLGYVPPLPGEGIRILSIDGGGIRGIIVMELLRKLERLTGHRIFDMFDLVCGVSTGAILVCALEKNLTLAEGIHLYKKIAYKIFHRPTTLDKLSGASRLFSSHAYYDIDLWESLLKRHVGHRRIIDTVMLPNVPKFCCVSTTVCDEYIDAHVFRNYTFPQNVQSVYAGSHTARLWEVVRASSAAPAYFGDFPLNGQLHQDGGILYNNPTTVAIHEAKCLWPNERIQCVVSFGTGRTRSKSNDGQKIISPKILDQASLSSSWKTKFLRILDSATDTEAAHTVLSDLLPPGHYFRFNPYLTEFLSMVEVRPEKIAQLERDTASYYSRNEDKFEQVAELLTRKRSIVRKAYDVARYIFYR</sequence>
<dbReference type="Gene3D" id="3.40.1090.10">
    <property type="entry name" value="Cytosolic phospholipase A2 catalytic domain"/>
    <property type="match status" value="1"/>
</dbReference>
<accession>A0A182QR06</accession>
<feature type="region of interest" description="Disordered" evidence="3">
    <location>
        <begin position="1176"/>
        <end position="1195"/>
    </location>
</feature>
<dbReference type="Pfam" id="PF14676">
    <property type="entry name" value="FANCI_S2"/>
    <property type="match status" value="1"/>
</dbReference>
<keyword evidence="2" id="KW-0442">Lipid degradation</keyword>
<feature type="active site" description="Nucleophile" evidence="2">
    <location>
        <position position="1392"/>
    </location>
</feature>
<dbReference type="Pfam" id="PF14675">
    <property type="entry name" value="FANCI_S1"/>
    <property type="match status" value="1"/>
</dbReference>
<protein>
    <recommendedName>
        <fullName evidence="4">PNPLA domain-containing protein</fullName>
    </recommendedName>
</protein>
<proteinExistence type="predicted"/>
<dbReference type="InterPro" id="IPR029308">
    <property type="entry name" value="FANCI_S1"/>
</dbReference>
<dbReference type="Pfam" id="PF01734">
    <property type="entry name" value="Patatin"/>
    <property type="match status" value="1"/>
</dbReference>
<dbReference type="STRING" id="69004.A0A182QR06"/>
<dbReference type="GO" id="GO:0006281">
    <property type="term" value="P:DNA repair"/>
    <property type="evidence" value="ECO:0007669"/>
    <property type="project" value="InterPro"/>
</dbReference>
<dbReference type="PANTHER" id="PTHR21818">
    <property type="entry name" value="BC025462 PROTEIN"/>
    <property type="match status" value="1"/>
</dbReference>
<reference evidence="6" key="1">
    <citation type="submission" date="2014-01" db="EMBL/GenBank/DDBJ databases">
        <title>The Genome Sequence of Anopheles farauti FAR1 (V2).</title>
        <authorList>
            <consortium name="The Broad Institute Genomics Platform"/>
            <person name="Neafsey D.E."/>
            <person name="Besansky N."/>
            <person name="Howell P."/>
            <person name="Walton C."/>
            <person name="Young S.K."/>
            <person name="Zeng Q."/>
            <person name="Gargeya S."/>
            <person name="Fitzgerald M."/>
            <person name="Haas B."/>
            <person name="Abouelleil A."/>
            <person name="Allen A.W."/>
            <person name="Alvarado L."/>
            <person name="Arachchi H.M."/>
            <person name="Berlin A.M."/>
            <person name="Chapman S.B."/>
            <person name="Gainer-Dewar J."/>
            <person name="Goldberg J."/>
            <person name="Griggs A."/>
            <person name="Gujja S."/>
            <person name="Hansen M."/>
            <person name="Howarth C."/>
            <person name="Imamovic A."/>
            <person name="Ireland A."/>
            <person name="Larimer J."/>
            <person name="McCowan C."/>
            <person name="Murphy C."/>
            <person name="Pearson M."/>
            <person name="Poon T.W."/>
            <person name="Priest M."/>
            <person name="Roberts A."/>
            <person name="Saif S."/>
            <person name="Shea T."/>
            <person name="Sisk P."/>
            <person name="Sykes S."/>
            <person name="Wortman J."/>
            <person name="Nusbaum C."/>
            <person name="Birren B."/>
        </authorList>
    </citation>
    <scope>NUCLEOTIDE SEQUENCE [LARGE SCALE GENOMIC DNA]</scope>
    <source>
        <strain evidence="6">FAR1</strain>
    </source>
</reference>
<feature type="short sequence motif" description="GXGXXG" evidence="2">
    <location>
        <begin position="1358"/>
        <end position="1363"/>
    </location>
</feature>
<dbReference type="Pfam" id="PF14678">
    <property type="entry name" value="FANCI_S4"/>
    <property type="match status" value="1"/>
</dbReference>
<dbReference type="GO" id="GO:0004620">
    <property type="term" value="F:phospholipase activity"/>
    <property type="evidence" value="ECO:0007669"/>
    <property type="project" value="InterPro"/>
</dbReference>
<organism evidence="5 6">
    <name type="scientific">Anopheles farauti</name>
    <dbReference type="NCBI Taxonomy" id="69004"/>
    <lineage>
        <taxon>Eukaryota</taxon>
        <taxon>Metazoa</taxon>
        <taxon>Ecdysozoa</taxon>
        <taxon>Arthropoda</taxon>
        <taxon>Hexapoda</taxon>
        <taxon>Insecta</taxon>
        <taxon>Pterygota</taxon>
        <taxon>Neoptera</taxon>
        <taxon>Endopterygota</taxon>
        <taxon>Diptera</taxon>
        <taxon>Nematocera</taxon>
        <taxon>Culicoidea</taxon>
        <taxon>Culicidae</taxon>
        <taxon>Anophelinae</taxon>
        <taxon>Anopheles</taxon>
    </lineage>
</organism>
<evidence type="ECO:0000259" key="4">
    <source>
        <dbReference type="PROSITE" id="PS51635"/>
    </source>
</evidence>
<dbReference type="EnsemblMetazoa" id="AFAF015139-RA">
    <property type="protein sequence ID" value="AFAF015139-PA"/>
    <property type="gene ID" value="AFAF015139"/>
</dbReference>
<reference evidence="5" key="2">
    <citation type="submission" date="2020-05" db="UniProtKB">
        <authorList>
            <consortium name="EnsemblMetazoa"/>
        </authorList>
    </citation>
    <scope>IDENTIFICATION</scope>
    <source>
        <strain evidence="5">FAR1</strain>
    </source>
</reference>
<keyword evidence="1 2" id="KW-0443">Lipid metabolism</keyword>
<dbReference type="InterPro" id="IPR029315">
    <property type="entry name" value="FANCI_S2"/>
</dbReference>
<dbReference type="PROSITE" id="PS51635">
    <property type="entry name" value="PNPLA"/>
    <property type="match status" value="1"/>
</dbReference>
<dbReference type="PANTHER" id="PTHR21818:SF0">
    <property type="entry name" value="FANCONI ANEMIA GROUP I PROTEIN"/>
    <property type="match status" value="1"/>
</dbReference>
<dbReference type="InterPro" id="IPR029314">
    <property type="entry name" value="FANCI_S4"/>
</dbReference>
<dbReference type="Pfam" id="PF14680">
    <property type="entry name" value="FANCI_HD2"/>
    <property type="match status" value="1"/>
</dbReference>
<dbReference type="InterPro" id="IPR029312">
    <property type="entry name" value="FANCI_HD2"/>
</dbReference>
<dbReference type="CDD" id="cd07211">
    <property type="entry name" value="Pat_PNPLA8"/>
    <property type="match status" value="1"/>
</dbReference>
<evidence type="ECO:0000313" key="6">
    <source>
        <dbReference type="Proteomes" id="UP000075886"/>
    </source>
</evidence>
<dbReference type="VEuPathDB" id="VectorBase:AFAF015139"/>
<feature type="region of interest" description="Disordered" evidence="3">
    <location>
        <begin position="1200"/>
        <end position="1220"/>
    </location>
</feature>
<feature type="compositionally biased region" description="Acidic residues" evidence="3">
    <location>
        <begin position="1178"/>
        <end position="1192"/>
    </location>
</feature>